<reference evidence="2" key="1">
    <citation type="submission" date="2020-07" db="EMBL/GenBank/DDBJ databases">
        <title>Methanobacterium. sp. MethCan genome.</title>
        <authorList>
            <person name="Postec A."/>
            <person name="Quemeneur M."/>
        </authorList>
    </citation>
    <scope>NUCLEOTIDE SEQUENCE</scope>
    <source>
        <strain evidence="2">MethCAN</strain>
    </source>
</reference>
<proteinExistence type="predicted"/>
<feature type="transmembrane region" description="Helical" evidence="1">
    <location>
        <begin position="35"/>
        <end position="53"/>
    </location>
</feature>
<sequence>MKKDLYNKLGILEIIIGILIIILPFFYFFTTAGVVGLGLLFLGMAWIFLSFNIREDSKIFSLMVLLIGILAIISALVYYIGLISFDPLLNFWLLVVGIMLLVFGVITFLFRKKVNGKWGSTGLLSIILGIIYLAIIYQIISGSKLDSYYLVVLIGLFLIADGIIIFFLKPSKIIEPLP</sequence>
<feature type="transmembrane region" description="Helical" evidence="1">
    <location>
        <begin position="9"/>
        <end position="29"/>
    </location>
</feature>
<evidence type="ECO:0000313" key="2">
    <source>
        <dbReference type="EMBL" id="QUH22720.1"/>
    </source>
</evidence>
<evidence type="ECO:0000256" key="1">
    <source>
        <dbReference type="SAM" id="Phobius"/>
    </source>
</evidence>
<dbReference type="Proteomes" id="UP000681041">
    <property type="component" value="Chromosome"/>
</dbReference>
<keyword evidence="3" id="KW-1185">Reference proteome</keyword>
<dbReference type="Pfam" id="PF03729">
    <property type="entry name" value="DUF308"/>
    <property type="match status" value="2"/>
</dbReference>
<name>A0A8T8K6T5_9EURY</name>
<protein>
    <submittedName>
        <fullName evidence="2">DUF308 domain-containing protein</fullName>
    </submittedName>
</protein>
<feature type="transmembrane region" description="Helical" evidence="1">
    <location>
        <begin position="91"/>
        <end position="110"/>
    </location>
</feature>
<feature type="transmembrane region" description="Helical" evidence="1">
    <location>
        <begin position="122"/>
        <end position="141"/>
    </location>
</feature>
<keyword evidence="1" id="KW-0812">Transmembrane</keyword>
<dbReference type="RefSeq" id="WP_211533667.1">
    <property type="nucleotide sequence ID" value="NZ_CP058560.1"/>
</dbReference>
<dbReference type="KEGG" id="meme:HYG87_02500"/>
<keyword evidence="1" id="KW-0472">Membrane</keyword>
<dbReference type="GeneID" id="64819599"/>
<organism evidence="2 3">
    <name type="scientific">Methanobacterium alkalithermotolerans</name>
    <dbReference type="NCBI Taxonomy" id="2731220"/>
    <lineage>
        <taxon>Archaea</taxon>
        <taxon>Methanobacteriati</taxon>
        <taxon>Methanobacteriota</taxon>
        <taxon>Methanomada group</taxon>
        <taxon>Methanobacteria</taxon>
        <taxon>Methanobacteriales</taxon>
        <taxon>Methanobacteriaceae</taxon>
        <taxon>Methanobacterium</taxon>
    </lineage>
</organism>
<dbReference type="EMBL" id="CP058560">
    <property type="protein sequence ID" value="QUH22720.1"/>
    <property type="molecule type" value="Genomic_DNA"/>
</dbReference>
<dbReference type="AlphaFoldDB" id="A0A8T8K6T5"/>
<keyword evidence="1" id="KW-1133">Transmembrane helix</keyword>
<accession>A0A8T8K6T5</accession>
<feature type="transmembrane region" description="Helical" evidence="1">
    <location>
        <begin position="60"/>
        <end position="85"/>
    </location>
</feature>
<evidence type="ECO:0000313" key="3">
    <source>
        <dbReference type="Proteomes" id="UP000681041"/>
    </source>
</evidence>
<gene>
    <name evidence="2" type="ORF">HYG87_02500</name>
</gene>
<dbReference type="InterPro" id="IPR005325">
    <property type="entry name" value="DUF308_memb"/>
</dbReference>
<feature type="transmembrane region" description="Helical" evidence="1">
    <location>
        <begin position="147"/>
        <end position="168"/>
    </location>
</feature>